<gene>
    <name evidence="3" type="ORF">AZE42_06338</name>
</gene>
<dbReference type="AlphaFoldDB" id="A0A1J8PTA8"/>
<dbReference type="GO" id="GO:0016616">
    <property type="term" value="F:oxidoreductase activity, acting on the CH-OH group of donors, NAD or NADP as acceptor"/>
    <property type="evidence" value="ECO:0007669"/>
    <property type="project" value="TreeGrafter"/>
</dbReference>
<reference evidence="3 4" key="1">
    <citation type="submission" date="2016-03" db="EMBL/GenBank/DDBJ databases">
        <title>Comparative genomics of the ectomycorrhizal sister species Rhizopogon vinicolor and Rhizopogon vesiculosus (Basidiomycota: Boletales) reveals a divergence of the mating type B locus.</title>
        <authorList>
            <person name="Mujic A.B."/>
            <person name="Kuo A."/>
            <person name="Tritt A."/>
            <person name="Lipzen A."/>
            <person name="Chen C."/>
            <person name="Johnson J."/>
            <person name="Sharma A."/>
            <person name="Barry K."/>
            <person name="Grigoriev I.V."/>
            <person name="Spatafora J.W."/>
        </authorList>
    </citation>
    <scope>NUCLEOTIDE SEQUENCE [LARGE SCALE GENOMIC DNA]</scope>
    <source>
        <strain evidence="3 4">AM-OR11-056</strain>
    </source>
</reference>
<dbReference type="EMBL" id="LVVM01005289">
    <property type="protein sequence ID" value="OJA10995.1"/>
    <property type="molecule type" value="Genomic_DNA"/>
</dbReference>
<dbReference type="PRINTS" id="PR00080">
    <property type="entry name" value="SDRFAMILY"/>
</dbReference>
<comment type="caution">
    <text evidence="3">The sequence shown here is derived from an EMBL/GenBank/DDBJ whole genome shotgun (WGS) entry which is preliminary data.</text>
</comment>
<evidence type="ECO:0008006" key="5">
    <source>
        <dbReference type="Google" id="ProtNLM"/>
    </source>
</evidence>
<dbReference type="STRING" id="180088.A0A1J8PTA8"/>
<comment type="similarity">
    <text evidence="1">Belongs to the short-chain dehydrogenases/reductases (SDR) family.</text>
</comment>
<dbReference type="PROSITE" id="PS00061">
    <property type="entry name" value="ADH_SHORT"/>
    <property type="match status" value="1"/>
</dbReference>
<dbReference type="InterPro" id="IPR002347">
    <property type="entry name" value="SDR_fam"/>
</dbReference>
<dbReference type="Pfam" id="PF13561">
    <property type="entry name" value="adh_short_C2"/>
    <property type="match status" value="1"/>
</dbReference>
<keyword evidence="4" id="KW-1185">Reference proteome</keyword>
<dbReference type="Proteomes" id="UP000183567">
    <property type="component" value="Unassembled WGS sequence"/>
</dbReference>
<dbReference type="SUPFAM" id="SSF51735">
    <property type="entry name" value="NAD(P)-binding Rossmann-fold domains"/>
    <property type="match status" value="1"/>
</dbReference>
<protein>
    <recommendedName>
        <fullName evidence="5">NAD(P)-binding protein</fullName>
    </recommendedName>
</protein>
<keyword evidence="2" id="KW-0521">NADP</keyword>
<proteinExistence type="inferred from homology"/>
<dbReference type="PRINTS" id="PR00081">
    <property type="entry name" value="GDHRDH"/>
</dbReference>
<dbReference type="PANTHER" id="PTHR42760:SF121">
    <property type="entry name" value="3-OXOACYL-(ACYL-CARRIER-PROTEIN) REDUCTASE"/>
    <property type="match status" value="1"/>
</dbReference>
<evidence type="ECO:0000256" key="1">
    <source>
        <dbReference type="ARBA" id="ARBA00006484"/>
    </source>
</evidence>
<dbReference type="Gene3D" id="3.40.50.720">
    <property type="entry name" value="NAD(P)-binding Rossmann-like Domain"/>
    <property type="match status" value="1"/>
</dbReference>
<name>A0A1J8PTA8_9AGAM</name>
<dbReference type="InterPro" id="IPR036291">
    <property type="entry name" value="NAD(P)-bd_dom_sf"/>
</dbReference>
<dbReference type="FunFam" id="3.40.50.720:FF:000084">
    <property type="entry name" value="Short-chain dehydrogenase reductase"/>
    <property type="match status" value="1"/>
</dbReference>
<dbReference type="GO" id="GO:0048038">
    <property type="term" value="F:quinone binding"/>
    <property type="evidence" value="ECO:0007669"/>
    <property type="project" value="TreeGrafter"/>
</dbReference>
<evidence type="ECO:0000256" key="2">
    <source>
        <dbReference type="ARBA" id="ARBA00022857"/>
    </source>
</evidence>
<dbReference type="OrthoDB" id="498125at2759"/>
<accession>A0A1J8PTA8</accession>
<sequence>MSQSKGVALVTGSAQGIGRAIAIRLAQDGFDLALNDLPEKKGVLEDFAVELQRGGESEGLYHPRTCIVAGDVSKEDEVKSMIDTAVDVLGSLDVMVANAGVGGGMVDILTETVEGWERVMHINATSAFLCYKYAAIQMVKQGRGGRIIGASSMVGKRASPILLSYSASKFAVRGLTQAAALQLGRHGITVNSYAPGAIETPLLVTGMAKSVTANEKVQQVIDASAVGYIGQPENIASAVSYLASKEAHFITGKLLIQQVSNAN</sequence>
<organism evidence="3 4">
    <name type="scientific">Rhizopogon vesiculosus</name>
    <dbReference type="NCBI Taxonomy" id="180088"/>
    <lineage>
        <taxon>Eukaryota</taxon>
        <taxon>Fungi</taxon>
        <taxon>Dikarya</taxon>
        <taxon>Basidiomycota</taxon>
        <taxon>Agaricomycotina</taxon>
        <taxon>Agaricomycetes</taxon>
        <taxon>Agaricomycetidae</taxon>
        <taxon>Boletales</taxon>
        <taxon>Suillineae</taxon>
        <taxon>Rhizopogonaceae</taxon>
        <taxon>Rhizopogon</taxon>
    </lineage>
</organism>
<dbReference type="InterPro" id="IPR020904">
    <property type="entry name" value="Sc_DH/Rdtase_CS"/>
</dbReference>
<dbReference type="PANTHER" id="PTHR42760">
    <property type="entry name" value="SHORT-CHAIN DEHYDROGENASES/REDUCTASES FAMILY MEMBER"/>
    <property type="match status" value="1"/>
</dbReference>
<evidence type="ECO:0000313" key="3">
    <source>
        <dbReference type="EMBL" id="OJA10995.1"/>
    </source>
</evidence>
<dbReference type="GO" id="GO:0006633">
    <property type="term" value="P:fatty acid biosynthetic process"/>
    <property type="evidence" value="ECO:0007669"/>
    <property type="project" value="TreeGrafter"/>
</dbReference>
<evidence type="ECO:0000313" key="4">
    <source>
        <dbReference type="Proteomes" id="UP000183567"/>
    </source>
</evidence>